<dbReference type="AlphaFoldDB" id="A0A7K0CUM0"/>
<evidence type="ECO:0000313" key="2">
    <source>
        <dbReference type="Proteomes" id="UP000438448"/>
    </source>
</evidence>
<evidence type="ECO:0000313" key="1">
    <source>
        <dbReference type="EMBL" id="MQY17189.1"/>
    </source>
</evidence>
<proteinExistence type="predicted"/>
<dbReference type="RefSeq" id="WP_194289679.1">
    <property type="nucleotide sequence ID" value="NZ_WEGK01000001.1"/>
</dbReference>
<name>A0A7K0CUM0_9NOCA</name>
<sequence length="139" mass="14635">MRTIVDHANGKPGNRLPTVVKILGVAVALSAALISSSGTASADWRLAPVKVGGATVRDCYHPVQSPSTNCKPVGYLPEGSTVHIVCQRVGQAVYGRSGMTEIWDYVVADNANNHPKMEGLVSDSNIYTGANGIVSEICR</sequence>
<accession>A0A7K0CUM0</accession>
<reference evidence="1 2" key="1">
    <citation type="submission" date="2019-10" db="EMBL/GenBank/DDBJ databases">
        <title>Nocardia macrotermitis sp. nov. and Nocardia aurantia sp. nov., isolated from the gut of fungus growing-termite Macrotermes natalensis.</title>
        <authorList>
            <person name="Benndorf R."/>
            <person name="Schwitalla J."/>
            <person name="Martin K."/>
            <person name="De Beer W."/>
            <person name="Kaster A.-K."/>
            <person name="Vollmers J."/>
            <person name="Poulsen M."/>
            <person name="Beemelmanns C."/>
        </authorList>
    </citation>
    <scope>NUCLEOTIDE SEQUENCE [LARGE SCALE GENOMIC DNA]</scope>
    <source>
        <strain evidence="1 2">RB20</strain>
    </source>
</reference>
<organism evidence="1 2">
    <name type="scientific">Nocardia macrotermitis</name>
    <dbReference type="NCBI Taxonomy" id="2585198"/>
    <lineage>
        <taxon>Bacteria</taxon>
        <taxon>Bacillati</taxon>
        <taxon>Actinomycetota</taxon>
        <taxon>Actinomycetes</taxon>
        <taxon>Mycobacteriales</taxon>
        <taxon>Nocardiaceae</taxon>
        <taxon>Nocardia</taxon>
    </lineage>
</organism>
<comment type="caution">
    <text evidence="1">The sequence shown here is derived from an EMBL/GenBank/DDBJ whole genome shotgun (WGS) entry which is preliminary data.</text>
</comment>
<dbReference type="Proteomes" id="UP000438448">
    <property type="component" value="Unassembled WGS sequence"/>
</dbReference>
<protein>
    <submittedName>
        <fullName evidence="1">Uncharacterized protein</fullName>
    </submittedName>
</protein>
<keyword evidence="2" id="KW-1185">Reference proteome</keyword>
<dbReference type="EMBL" id="WEGK01000001">
    <property type="protein sequence ID" value="MQY17189.1"/>
    <property type="molecule type" value="Genomic_DNA"/>
</dbReference>
<gene>
    <name evidence="1" type="ORF">NRB20_02520</name>
</gene>